<feature type="compositionally biased region" description="Pro residues" evidence="2">
    <location>
        <begin position="72"/>
        <end position="85"/>
    </location>
</feature>
<feature type="domain" description="DUF641" evidence="3">
    <location>
        <begin position="205"/>
        <end position="330"/>
    </location>
</feature>
<comment type="caution">
    <text evidence="5">The sequence shown here is derived from an EMBL/GenBank/DDBJ whole genome shotgun (WGS) entry which is preliminary data.</text>
</comment>
<evidence type="ECO:0008006" key="7">
    <source>
        <dbReference type="Google" id="ProtNLM"/>
    </source>
</evidence>
<feature type="region of interest" description="Disordered" evidence="2">
    <location>
        <begin position="66"/>
        <end position="85"/>
    </location>
</feature>
<feature type="domain" description="GIL1/IRKI C-terminal" evidence="4">
    <location>
        <begin position="540"/>
        <end position="597"/>
    </location>
</feature>
<dbReference type="GO" id="GO:0009639">
    <property type="term" value="P:response to red or far red light"/>
    <property type="evidence" value="ECO:0007669"/>
    <property type="project" value="InterPro"/>
</dbReference>
<keyword evidence="6" id="KW-1185">Reference proteome</keyword>
<evidence type="ECO:0000256" key="2">
    <source>
        <dbReference type="SAM" id="MobiDB-lite"/>
    </source>
</evidence>
<feature type="coiled-coil region" evidence="1">
    <location>
        <begin position="298"/>
        <end position="332"/>
    </location>
</feature>
<dbReference type="InterPro" id="IPR006943">
    <property type="entry name" value="DUF641_pln"/>
</dbReference>
<dbReference type="EMBL" id="BQKI01000074">
    <property type="protein sequence ID" value="GJN19838.1"/>
    <property type="molecule type" value="Genomic_DNA"/>
</dbReference>
<proteinExistence type="predicted"/>
<dbReference type="InterPro" id="IPR056813">
    <property type="entry name" value="GIL1_IRKI_C"/>
</dbReference>
<keyword evidence="1" id="KW-0175">Coiled coil</keyword>
<evidence type="ECO:0000313" key="6">
    <source>
        <dbReference type="Proteomes" id="UP001054889"/>
    </source>
</evidence>
<dbReference type="PANTHER" id="PTHR31161">
    <property type="entry name" value="PROTEIN GRAVITROPIC IN THE LIGHT 1"/>
    <property type="match status" value="1"/>
</dbReference>
<reference evidence="5" key="1">
    <citation type="journal article" date="2018" name="DNA Res.">
        <title>Multiple hybrid de novo genome assembly of finger millet, an orphan allotetraploid crop.</title>
        <authorList>
            <person name="Hatakeyama M."/>
            <person name="Aluri S."/>
            <person name="Balachadran M.T."/>
            <person name="Sivarajan S.R."/>
            <person name="Patrignani A."/>
            <person name="Gruter S."/>
            <person name="Poveda L."/>
            <person name="Shimizu-Inatsugi R."/>
            <person name="Baeten J."/>
            <person name="Francoijs K.J."/>
            <person name="Nataraja K.N."/>
            <person name="Reddy Y.A.N."/>
            <person name="Phadnis S."/>
            <person name="Ravikumar R.L."/>
            <person name="Schlapbach R."/>
            <person name="Sreeman S.M."/>
            <person name="Shimizu K.K."/>
        </authorList>
    </citation>
    <scope>NUCLEOTIDE SEQUENCE</scope>
</reference>
<dbReference type="Pfam" id="PF04859">
    <property type="entry name" value="DUF641"/>
    <property type="match status" value="1"/>
</dbReference>
<evidence type="ECO:0000256" key="1">
    <source>
        <dbReference type="SAM" id="Coils"/>
    </source>
</evidence>
<reference evidence="5" key="2">
    <citation type="submission" date="2021-12" db="EMBL/GenBank/DDBJ databases">
        <title>Resequencing data analysis of finger millet.</title>
        <authorList>
            <person name="Hatakeyama M."/>
            <person name="Aluri S."/>
            <person name="Balachadran M.T."/>
            <person name="Sivarajan S.R."/>
            <person name="Poveda L."/>
            <person name="Shimizu-Inatsugi R."/>
            <person name="Schlapbach R."/>
            <person name="Sreeman S.M."/>
            <person name="Shimizu K.K."/>
        </authorList>
    </citation>
    <scope>NUCLEOTIDE SEQUENCE</scope>
</reference>
<name>A0AAV5EBV7_ELECO</name>
<sequence length="611" mass="64980">MQGLQSSETFQTSAQKCFCFSESPPVHAFTSVEASFVPNTYPASTAPLLPDGDSLAAFALANANPSHTIPRSPTPPPRPLLPPPHTIPPPFLPLTRHSTSLSHRLRCPEIRVGELPARSSGGGDESASPQWAKPAMLHKFALAFKTKTIEFFAEEEEDEDADGFAPSPARDGVLAGQRVVVLKPDPLLKLNPNPSADGEAAVSGEEAAVAAALATASSFQAAYLHLQAAHAPFLPEAAAAADAAAVSHLRRLSELKRLAIGGGPGPEEGGSSSSSLTEHLEAQVRENQALLRSFDAVVNRLQAALDAKDAAAAALRREHEALEDGNARLAARLDRALAPPPAPAGCGGEDAVGAMLSAGVFDSVLRDALRVSHRFARALAEVLRSAGWDLAAAAAAAYPGVCYSKPGHCRYALLSRVCLAMFDGFDSYQFGSTADTDMLEGIDLAIRRNESLRRFIEHSDADPMELMNSSPDCEFALFCDRKYKQLIHPGIESSLFENSECGILPVMGAAGPLYELFVAMASSIWTLHRLAWAYDPAVGIFQVGRGTEYSSVYMENIVRPKGFSGSKELGKPVRPKVGFTVVPGFRLGGTVIQCRVYLDCGKKEEGVIGSL</sequence>
<evidence type="ECO:0000313" key="5">
    <source>
        <dbReference type="EMBL" id="GJN19838.1"/>
    </source>
</evidence>
<organism evidence="5 6">
    <name type="scientific">Eleusine coracana subsp. coracana</name>
    <dbReference type="NCBI Taxonomy" id="191504"/>
    <lineage>
        <taxon>Eukaryota</taxon>
        <taxon>Viridiplantae</taxon>
        <taxon>Streptophyta</taxon>
        <taxon>Embryophyta</taxon>
        <taxon>Tracheophyta</taxon>
        <taxon>Spermatophyta</taxon>
        <taxon>Magnoliopsida</taxon>
        <taxon>Liliopsida</taxon>
        <taxon>Poales</taxon>
        <taxon>Poaceae</taxon>
        <taxon>PACMAD clade</taxon>
        <taxon>Chloridoideae</taxon>
        <taxon>Cynodonteae</taxon>
        <taxon>Eleusininae</taxon>
        <taxon>Eleusine</taxon>
    </lineage>
</organism>
<dbReference type="Proteomes" id="UP001054889">
    <property type="component" value="Unassembled WGS sequence"/>
</dbReference>
<protein>
    <recommendedName>
        <fullName evidence="7">DUF641 domain-containing protein</fullName>
    </recommendedName>
</protein>
<dbReference type="InterPro" id="IPR040225">
    <property type="entry name" value="GIL1-like"/>
</dbReference>
<dbReference type="AlphaFoldDB" id="A0AAV5EBV7"/>
<gene>
    <name evidence="5" type="primary">gb07149</name>
    <name evidence="5" type="ORF">PR202_gb07149</name>
</gene>
<dbReference type="Pfam" id="PF24994">
    <property type="entry name" value="GIL1_IRKI_C"/>
    <property type="match status" value="1"/>
</dbReference>
<accession>A0AAV5EBV7</accession>
<dbReference type="GO" id="GO:0009959">
    <property type="term" value="P:negative gravitropism"/>
    <property type="evidence" value="ECO:0007669"/>
    <property type="project" value="InterPro"/>
</dbReference>
<evidence type="ECO:0000259" key="3">
    <source>
        <dbReference type="Pfam" id="PF04859"/>
    </source>
</evidence>
<evidence type="ECO:0000259" key="4">
    <source>
        <dbReference type="Pfam" id="PF24994"/>
    </source>
</evidence>